<dbReference type="AlphaFoldDB" id="A0A854D988"/>
<gene>
    <name evidence="3" type="ORF">BKH33_06045</name>
</gene>
<dbReference type="InterPro" id="IPR032710">
    <property type="entry name" value="NTF2-like_dom_sf"/>
</dbReference>
<comment type="caution">
    <text evidence="3">The sequence shown here is derived from an EMBL/GenBank/DDBJ whole genome shotgun (WGS) entry which is preliminary data.</text>
</comment>
<name>A0A854D988_ACTNA</name>
<protein>
    <submittedName>
        <fullName evidence="3">DUF4440 domain-containing protein</fullName>
    </submittedName>
</protein>
<organism evidence="3 4">
    <name type="scientific">Actinomyces naeslundii</name>
    <dbReference type="NCBI Taxonomy" id="1655"/>
    <lineage>
        <taxon>Bacteria</taxon>
        <taxon>Bacillati</taxon>
        <taxon>Actinomycetota</taxon>
        <taxon>Actinomycetes</taxon>
        <taxon>Actinomycetales</taxon>
        <taxon>Actinomycetaceae</taxon>
        <taxon>Actinomyces</taxon>
    </lineage>
</organism>
<dbReference type="Proteomes" id="UP000187035">
    <property type="component" value="Unassembled WGS sequence"/>
</dbReference>
<reference evidence="3 4" key="1">
    <citation type="submission" date="2016-12" db="EMBL/GenBank/DDBJ databases">
        <title>Genomic comparison of strains in the 'Actinomyces naeslundii' group.</title>
        <authorList>
            <person name="Mughal S.R."/>
            <person name="Do T."/>
            <person name="Gilbert S.C."/>
            <person name="Witherden E.A."/>
            <person name="Didelot X."/>
            <person name="Beighton D."/>
        </authorList>
    </citation>
    <scope>NUCLEOTIDE SEQUENCE [LARGE SCALE GENOMIC DNA]</scope>
    <source>
        <strain evidence="3 4">NCTC 10301</strain>
    </source>
</reference>
<evidence type="ECO:0000259" key="2">
    <source>
        <dbReference type="Pfam" id="PF14534"/>
    </source>
</evidence>
<feature type="region of interest" description="Disordered" evidence="1">
    <location>
        <begin position="1"/>
        <end position="32"/>
    </location>
</feature>
<dbReference type="SUPFAM" id="SSF54427">
    <property type="entry name" value="NTF2-like"/>
    <property type="match status" value="1"/>
</dbReference>
<sequence length="159" mass="17592">MSRRPHSPHEARPLSRTQTRLHSHPHPHASETAPHAATDLYSLLCDAMVSGDTKAIDALLTDDCVLTHMTGYPQPKIEWLGDIATGAMRYHSHEVVSVQPDTIAGFPVVRGRTRTTATLWGGRGTWNLQIVGYVVPDADPDTERNPTGFRFSRLDASTW</sequence>
<dbReference type="Gene3D" id="3.10.450.50">
    <property type="match status" value="1"/>
</dbReference>
<feature type="domain" description="DUF4440" evidence="2">
    <location>
        <begin position="40"/>
        <end position="129"/>
    </location>
</feature>
<evidence type="ECO:0000313" key="4">
    <source>
        <dbReference type="Proteomes" id="UP000187035"/>
    </source>
</evidence>
<dbReference type="RefSeq" id="WP_003781577.1">
    <property type="nucleotide sequence ID" value="NZ_CAJPQD010000058.1"/>
</dbReference>
<evidence type="ECO:0000313" key="3">
    <source>
        <dbReference type="EMBL" id="OMG36732.1"/>
    </source>
</evidence>
<evidence type="ECO:0000256" key="1">
    <source>
        <dbReference type="SAM" id="MobiDB-lite"/>
    </source>
</evidence>
<dbReference type="Pfam" id="PF14534">
    <property type="entry name" value="DUF4440"/>
    <property type="match status" value="1"/>
</dbReference>
<proteinExistence type="predicted"/>
<dbReference type="GeneID" id="64256008"/>
<dbReference type="EMBL" id="MSRR01000010">
    <property type="protein sequence ID" value="OMG36732.1"/>
    <property type="molecule type" value="Genomic_DNA"/>
</dbReference>
<accession>A0A854D988</accession>
<dbReference type="InterPro" id="IPR027843">
    <property type="entry name" value="DUF4440"/>
</dbReference>